<evidence type="ECO:0000256" key="1">
    <source>
        <dbReference type="SAM" id="MobiDB-lite"/>
    </source>
</evidence>
<feature type="compositionally biased region" description="Low complexity" evidence="1">
    <location>
        <begin position="119"/>
        <end position="145"/>
    </location>
</feature>
<sequence>MKFSNIILLGSALLAEVFAAPVEPNGYEEDKLDGMYYRNDEGKAIRLGRRDIDTADMPAGAWYKTVTTSVDGKYGTYLEVVYTSTIRPATTYVVTETYYSTKTLQNGEITTVSSVAKSTTTQSAVIATDPAEASSEATATSSENSNPEETESYDYSSTGSDFGSSIPASTVAENSTSSAFSTSSTQSTQSTQSTTSSSASSTITSSPVSSSGVQKVTASVSYSFPSSSDSEDSVSYTPYYTETAGNGVCIVYYAEDDETESYDDDTPYTTMTLTSVVATVTLTRS</sequence>
<dbReference type="EMBL" id="CABFWN010000001">
    <property type="protein sequence ID" value="VUG15886.1"/>
    <property type="molecule type" value="Genomic_DNA"/>
</dbReference>
<keyword evidence="4" id="KW-1185">Reference proteome</keyword>
<accession>A0A7D9GWS8</accession>
<feature type="compositionally biased region" description="Low complexity" evidence="1">
    <location>
        <begin position="175"/>
        <end position="210"/>
    </location>
</feature>
<feature type="signal peptide" evidence="2">
    <location>
        <begin position="1"/>
        <end position="19"/>
    </location>
</feature>
<evidence type="ECO:0000313" key="4">
    <source>
        <dbReference type="Proteomes" id="UP000478008"/>
    </source>
</evidence>
<evidence type="ECO:0000313" key="3">
    <source>
        <dbReference type="EMBL" id="VUG15886.1"/>
    </source>
</evidence>
<dbReference type="AlphaFoldDB" id="A0A7D9GWS8"/>
<dbReference type="Proteomes" id="UP000478008">
    <property type="component" value="Unassembled WGS sequence"/>
</dbReference>
<keyword evidence="2" id="KW-0732">Signal</keyword>
<gene>
    <name evidence="3" type="ORF">DEBR0S1_02300G</name>
</gene>
<feature type="compositionally biased region" description="Polar residues" evidence="1">
    <location>
        <begin position="153"/>
        <end position="174"/>
    </location>
</feature>
<proteinExistence type="predicted"/>
<feature type="chain" id="PRO_5041179789" evidence="2">
    <location>
        <begin position="20"/>
        <end position="285"/>
    </location>
</feature>
<name>A0A7D9GWS8_DEKBR</name>
<evidence type="ECO:0000256" key="2">
    <source>
        <dbReference type="SAM" id="SignalP"/>
    </source>
</evidence>
<protein>
    <submittedName>
        <fullName evidence="3">DEBR0S1_02300g1_1</fullName>
    </submittedName>
</protein>
<reference evidence="3 4" key="1">
    <citation type="submission" date="2019-07" db="EMBL/GenBank/DDBJ databases">
        <authorList>
            <person name="Friedrich A."/>
            <person name="Schacherer J."/>
        </authorList>
    </citation>
    <scope>NUCLEOTIDE SEQUENCE [LARGE SCALE GENOMIC DNA]</scope>
</reference>
<organism evidence="3 4">
    <name type="scientific">Dekkera bruxellensis</name>
    <name type="common">Brettanomyces custersii</name>
    <dbReference type="NCBI Taxonomy" id="5007"/>
    <lineage>
        <taxon>Eukaryota</taxon>
        <taxon>Fungi</taxon>
        <taxon>Dikarya</taxon>
        <taxon>Ascomycota</taxon>
        <taxon>Saccharomycotina</taxon>
        <taxon>Pichiomycetes</taxon>
        <taxon>Pichiales</taxon>
        <taxon>Pichiaceae</taxon>
        <taxon>Brettanomyces</taxon>
    </lineage>
</organism>
<feature type="region of interest" description="Disordered" evidence="1">
    <location>
        <begin position="119"/>
        <end position="210"/>
    </location>
</feature>